<feature type="domain" description="Crinkler effector protein N-terminal" evidence="5">
    <location>
        <begin position="6"/>
        <end position="108"/>
    </location>
</feature>
<dbReference type="EMBL" id="ML170717">
    <property type="protein sequence ID" value="TDL13329.1"/>
    <property type="molecule type" value="Genomic_DNA"/>
</dbReference>
<evidence type="ECO:0000259" key="5">
    <source>
        <dbReference type="Pfam" id="PF20147"/>
    </source>
</evidence>
<evidence type="ECO:0000256" key="3">
    <source>
        <dbReference type="ARBA" id="ARBA00022525"/>
    </source>
</evidence>
<feature type="region of interest" description="Disordered" evidence="4">
    <location>
        <begin position="442"/>
        <end position="465"/>
    </location>
</feature>
<reference evidence="6 7" key="1">
    <citation type="submission" date="2018-06" db="EMBL/GenBank/DDBJ databases">
        <title>A transcriptomic atlas of mushroom development highlights an independent origin of complex multicellularity.</title>
        <authorList>
            <consortium name="DOE Joint Genome Institute"/>
            <person name="Krizsan K."/>
            <person name="Almasi E."/>
            <person name="Merenyi Z."/>
            <person name="Sahu N."/>
            <person name="Viragh M."/>
            <person name="Koszo T."/>
            <person name="Mondo S."/>
            <person name="Kiss B."/>
            <person name="Balint B."/>
            <person name="Kues U."/>
            <person name="Barry K."/>
            <person name="Hegedus J.C."/>
            <person name="Henrissat B."/>
            <person name="Johnson J."/>
            <person name="Lipzen A."/>
            <person name="Ohm R."/>
            <person name="Nagy I."/>
            <person name="Pangilinan J."/>
            <person name="Yan J."/>
            <person name="Xiong Y."/>
            <person name="Grigoriev I.V."/>
            <person name="Hibbett D.S."/>
            <person name="Nagy L.G."/>
        </authorList>
    </citation>
    <scope>NUCLEOTIDE SEQUENCE [LARGE SCALE GENOMIC DNA]</scope>
    <source>
        <strain evidence="6 7">SZMC22713</strain>
    </source>
</reference>
<evidence type="ECO:0000313" key="7">
    <source>
        <dbReference type="Proteomes" id="UP000294933"/>
    </source>
</evidence>
<proteinExistence type="predicted"/>
<dbReference type="VEuPathDB" id="FungiDB:BD410DRAFT_847064"/>
<name>A0A4Y7PFR8_9AGAM</name>
<keyword evidence="7" id="KW-1185">Reference proteome</keyword>
<dbReference type="GO" id="GO:0005576">
    <property type="term" value="C:extracellular region"/>
    <property type="evidence" value="ECO:0007669"/>
    <property type="project" value="UniProtKB-SubCell"/>
</dbReference>
<evidence type="ECO:0000256" key="1">
    <source>
        <dbReference type="ARBA" id="ARBA00004340"/>
    </source>
</evidence>
<sequence>MSNTELKLMCSVHGEDLHAIFKVGISSGEQVDDLKVKIHNLRQNTFHSVDHTELRLWKCSVATDDDACFKSGMAALKLSQSEQLVPDTKMSEVFKTPPLEKHVHIVVQSSFSSTDMAETPVKPSDALKANVIAAVSITLQTFGAFTEEDISLNGIIVYEDSSTGLPKCLSELRETLRAKRPVNYKLFADHQPVGLELMARQLVGGYPNYFVECGTAQTTTMTISELLAYCRVTHEAKWAKNPWPMVETLKTRLSATKAMHFVSSLVVAPLMEMEFLDNWCKFDMGKSWDFPLLVRENTSTTQRKYFPKNDFWLAPDKGRPRILGEVVSDKQERDRIRMLLQCAVAARTANLFEQQQGSVVMAIYLTNDYTAERYLTYADGQRVHSLKKIFNVSNVAEAVDFLRQLYNYLPSMKKYGRADSEKDSPLTALITAVSGLASLTTKVGGSRPAKRRKVLDPTPEESHQHTMADAMDAAMSGEDIIWGSDIYDDPDILDALAMKGLNVSLVSDTVRI</sequence>
<dbReference type="GO" id="GO:0043657">
    <property type="term" value="C:host cell"/>
    <property type="evidence" value="ECO:0007669"/>
    <property type="project" value="UniProtKB-SubCell"/>
</dbReference>
<dbReference type="AlphaFoldDB" id="A0A4Y7PFR8"/>
<comment type="subcellular location">
    <subcellularLocation>
        <location evidence="1">Host cell</location>
    </subcellularLocation>
    <subcellularLocation>
        <location evidence="2">Secreted</location>
    </subcellularLocation>
</comment>
<dbReference type="Pfam" id="PF20147">
    <property type="entry name" value="Crinkler"/>
    <property type="match status" value="1"/>
</dbReference>
<dbReference type="InterPro" id="IPR045379">
    <property type="entry name" value="Crinkler_N"/>
</dbReference>
<organism evidence="6 7">
    <name type="scientific">Rickenella mellea</name>
    <dbReference type="NCBI Taxonomy" id="50990"/>
    <lineage>
        <taxon>Eukaryota</taxon>
        <taxon>Fungi</taxon>
        <taxon>Dikarya</taxon>
        <taxon>Basidiomycota</taxon>
        <taxon>Agaricomycotina</taxon>
        <taxon>Agaricomycetes</taxon>
        <taxon>Hymenochaetales</taxon>
        <taxon>Rickenellaceae</taxon>
        <taxon>Rickenella</taxon>
    </lineage>
</organism>
<protein>
    <recommendedName>
        <fullName evidence="5">Crinkler effector protein N-terminal domain-containing protein</fullName>
    </recommendedName>
</protein>
<evidence type="ECO:0000256" key="2">
    <source>
        <dbReference type="ARBA" id="ARBA00004613"/>
    </source>
</evidence>
<keyword evidence="3" id="KW-0964">Secreted</keyword>
<dbReference type="OrthoDB" id="2692480at2759"/>
<accession>A0A4Y7PFR8</accession>
<dbReference type="Proteomes" id="UP000294933">
    <property type="component" value="Unassembled WGS sequence"/>
</dbReference>
<gene>
    <name evidence="6" type="ORF">BD410DRAFT_847064</name>
</gene>
<evidence type="ECO:0000313" key="6">
    <source>
        <dbReference type="EMBL" id="TDL13329.1"/>
    </source>
</evidence>
<evidence type="ECO:0000256" key="4">
    <source>
        <dbReference type="SAM" id="MobiDB-lite"/>
    </source>
</evidence>